<dbReference type="RefSeq" id="WP_203529799.1">
    <property type="nucleotide sequence ID" value="NZ_CP083371.1"/>
</dbReference>
<dbReference type="InterPro" id="IPR027417">
    <property type="entry name" value="P-loop_NTPase"/>
</dbReference>
<accession>A0AAW4FVX0</accession>
<gene>
    <name evidence="1" type="ORF">GFB56_32790</name>
</gene>
<name>A0AAW4FVX0_9HYPH</name>
<evidence type="ECO:0000313" key="2">
    <source>
        <dbReference type="Proteomes" id="UP000744980"/>
    </source>
</evidence>
<evidence type="ECO:0000313" key="1">
    <source>
        <dbReference type="EMBL" id="MBM3095501.1"/>
    </source>
</evidence>
<comment type="caution">
    <text evidence="1">The sequence shown here is derived from an EMBL/GenBank/DDBJ whole genome shotgun (WGS) entry which is preliminary data.</text>
</comment>
<protein>
    <submittedName>
        <fullName evidence="1">Sulfotransferase family protein</fullName>
    </submittedName>
</protein>
<dbReference type="Proteomes" id="UP000744980">
    <property type="component" value="Unassembled WGS sequence"/>
</dbReference>
<dbReference type="Pfam" id="PF13469">
    <property type="entry name" value="Sulfotransfer_3"/>
    <property type="match status" value="1"/>
</dbReference>
<proteinExistence type="predicted"/>
<dbReference type="Gene3D" id="3.40.50.300">
    <property type="entry name" value="P-loop containing nucleotide triphosphate hydrolases"/>
    <property type="match status" value="1"/>
</dbReference>
<keyword evidence="2" id="KW-1185">Reference proteome</keyword>
<sequence length="304" mass="34160">MPDRQSSARLAAEIDEALSLLDEFRSTSSAAPGDAPLPSLLDECRALCAALPRPEPMRSLHHPACSGGTLISKTVAALSGVVLLSEIDPLSTMEVRSKPGFAPTDLLLGLRYATRHINDRTLVATFQGAIRAMHESLSLSGRRLVLRDHTHSHYFTNTNPDRPSVYEMLRDTLPVRSLVTVRHPLDCFIALEANGWRHFDPFTLEEYCRRLKAFLDRHEDLPLIRYEDFTSDPPTTLEQICKALELPFNPLALDLLGLVRLSGDSGRSWHRIETRPRRDVPPTIEDQRVSELYSETCQRLGYTP</sequence>
<dbReference type="EMBL" id="WXFA01000047">
    <property type="protein sequence ID" value="MBM3095501.1"/>
    <property type="molecule type" value="Genomic_DNA"/>
</dbReference>
<reference evidence="1 2" key="1">
    <citation type="submission" date="2020-01" db="EMBL/GenBank/DDBJ databases">
        <title>Draft genome assembly of Ensifer adhaerens T173.</title>
        <authorList>
            <person name="Craig J.E."/>
            <person name="Stinchcombe J.R."/>
        </authorList>
    </citation>
    <scope>NUCLEOTIDE SEQUENCE [LARGE SCALE GENOMIC DNA]</scope>
    <source>
        <strain evidence="1 2">T173</strain>
    </source>
</reference>
<dbReference type="AlphaFoldDB" id="A0AAW4FVX0"/>
<organism evidence="1 2">
    <name type="scientific">Ensifer canadensis</name>
    <dbReference type="NCBI Taxonomy" id="555315"/>
    <lineage>
        <taxon>Bacteria</taxon>
        <taxon>Pseudomonadati</taxon>
        <taxon>Pseudomonadota</taxon>
        <taxon>Alphaproteobacteria</taxon>
        <taxon>Hyphomicrobiales</taxon>
        <taxon>Rhizobiaceae</taxon>
        <taxon>Sinorhizobium/Ensifer group</taxon>
        <taxon>Ensifer</taxon>
    </lineage>
</organism>
<dbReference type="SUPFAM" id="SSF52540">
    <property type="entry name" value="P-loop containing nucleoside triphosphate hydrolases"/>
    <property type="match status" value="1"/>
</dbReference>